<protein>
    <recommendedName>
        <fullName evidence="9">C2H2-type domain-containing protein</fullName>
    </recommendedName>
</protein>
<dbReference type="PROSITE" id="PS50157">
    <property type="entry name" value="ZINC_FINGER_C2H2_2"/>
    <property type="match status" value="1"/>
</dbReference>
<keyword evidence="5" id="KW-0862">Zinc</keyword>
<evidence type="ECO:0000256" key="5">
    <source>
        <dbReference type="ARBA" id="ARBA00022833"/>
    </source>
</evidence>
<keyword evidence="4 7" id="KW-0863">Zinc-finger</keyword>
<evidence type="ECO:0000256" key="8">
    <source>
        <dbReference type="SAM" id="MobiDB-lite"/>
    </source>
</evidence>
<dbReference type="GO" id="GO:0008270">
    <property type="term" value="F:zinc ion binding"/>
    <property type="evidence" value="ECO:0007669"/>
    <property type="project" value="UniProtKB-KW"/>
</dbReference>
<dbReference type="SUPFAM" id="SSF57667">
    <property type="entry name" value="beta-beta-alpha zinc fingers"/>
    <property type="match status" value="1"/>
</dbReference>
<evidence type="ECO:0000256" key="4">
    <source>
        <dbReference type="ARBA" id="ARBA00022771"/>
    </source>
</evidence>
<reference evidence="10" key="1">
    <citation type="submission" date="2015-11" db="EMBL/GenBank/DDBJ databases">
        <title>De novo transcriptome assembly of four potential Pierce s Disease insect vectors from Arizona vineyards.</title>
        <authorList>
            <person name="Tassone E.E."/>
        </authorList>
    </citation>
    <scope>NUCLEOTIDE SEQUENCE</scope>
</reference>
<evidence type="ECO:0000256" key="1">
    <source>
        <dbReference type="ARBA" id="ARBA00004123"/>
    </source>
</evidence>
<keyword evidence="3" id="KW-0677">Repeat</keyword>
<evidence type="ECO:0000256" key="6">
    <source>
        <dbReference type="ARBA" id="ARBA00023242"/>
    </source>
</evidence>
<keyword evidence="6" id="KW-0539">Nucleus</keyword>
<evidence type="ECO:0000256" key="7">
    <source>
        <dbReference type="PROSITE-ProRule" id="PRU00042"/>
    </source>
</evidence>
<feature type="region of interest" description="Disordered" evidence="8">
    <location>
        <begin position="35"/>
        <end position="74"/>
    </location>
</feature>
<dbReference type="InterPro" id="IPR013087">
    <property type="entry name" value="Znf_C2H2_type"/>
</dbReference>
<evidence type="ECO:0000256" key="3">
    <source>
        <dbReference type="ARBA" id="ARBA00022737"/>
    </source>
</evidence>
<feature type="domain" description="C2H2-type" evidence="9">
    <location>
        <begin position="107"/>
        <end position="133"/>
    </location>
</feature>
<sequence>EAVGAATAAQQQRDSQVYIENCIVYHMLGDGLSSIPPLPTTVSAPQPLSTTVSTPEPLPEVRSEPEPPSSPEHKRNFRCAVCKMKSYLRRSHLIRHQRYECFQDPTFECATCGKMFKQKSNLTQHVTSCASIH</sequence>
<proteinExistence type="predicted"/>
<dbReference type="AlphaFoldDB" id="A0A1B6MR44"/>
<feature type="compositionally biased region" description="Polar residues" evidence="8">
    <location>
        <begin position="40"/>
        <end position="54"/>
    </location>
</feature>
<comment type="subcellular location">
    <subcellularLocation>
        <location evidence="1">Nucleus</location>
    </subcellularLocation>
</comment>
<dbReference type="InterPro" id="IPR036236">
    <property type="entry name" value="Znf_C2H2_sf"/>
</dbReference>
<name>A0A1B6MR44_9HEMI</name>
<organism evidence="10">
    <name type="scientific">Graphocephala atropunctata</name>
    <dbReference type="NCBI Taxonomy" id="36148"/>
    <lineage>
        <taxon>Eukaryota</taxon>
        <taxon>Metazoa</taxon>
        <taxon>Ecdysozoa</taxon>
        <taxon>Arthropoda</taxon>
        <taxon>Hexapoda</taxon>
        <taxon>Insecta</taxon>
        <taxon>Pterygota</taxon>
        <taxon>Neoptera</taxon>
        <taxon>Paraneoptera</taxon>
        <taxon>Hemiptera</taxon>
        <taxon>Auchenorrhyncha</taxon>
        <taxon>Membracoidea</taxon>
        <taxon>Cicadellidae</taxon>
        <taxon>Cicadellinae</taxon>
        <taxon>Cicadellini</taxon>
        <taxon>Graphocephala</taxon>
    </lineage>
</organism>
<accession>A0A1B6MR44</accession>
<evidence type="ECO:0000259" key="9">
    <source>
        <dbReference type="PROSITE" id="PS50157"/>
    </source>
</evidence>
<feature type="non-terminal residue" evidence="10">
    <location>
        <position position="1"/>
    </location>
</feature>
<keyword evidence="2" id="KW-0479">Metal-binding</keyword>
<evidence type="ECO:0000313" key="10">
    <source>
        <dbReference type="EMBL" id="JAT38378.1"/>
    </source>
</evidence>
<gene>
    <name evidence="10" type="ORF">g.3426</name>
</gene>
<dbReference type="Gene3D" id="3.30.160.60">
    <property type="entry name" value="Classic Zinc Finger"/>
    <property type="match status" value="1"/>
</dbReference>
<dbReference type="GO" id="GO:0005634">
    <property type="term" value="C:nucleus"/>
    <property type="evidence" value="ECO:0007669"/>
    <property type="project" value="UniProtKB-SubCell"/>
</dbReference>
<dbReference type="Pfam" id="PF00096">
    <property type="entry name" value="zf-C2H2"/>
    <property type="match status" value="1"/>
</dbReference>
<evidence type="ECO:0000256" key="2">
    <source>
        <dbReference type="ARBA" id="ARBA00022723"/>
    </source>
</evidence>
<dbReference type="FunFam" id="3.30.160.60:FF:000145">
    <property type="entry name" value="Zinc finger protein 574"/>
    <property type="match status" value="1"/>
</dbReference>
<dbReference type="EMBL" id="GEBQ01001599">
    <property type="protein sequence ID" value="JAT38378.1"/>
    <property type="molecule type" value="Transcribed_RNA"/>
</dbReference>